<dbReference type="EMBL" id="NULO01000030">
    <property type="protein sequence ID" value="PGT02901.1"/>
    <property type="molecule type" value="Genomic_DNA"/>
</dbReference>
<dbReference type="AlphaFoldDB" id="A0A2C1DRS9"/>
<comment type="caution">
    <text evidence="1">The sequence shown here is derived from an EMBL/GenBank/DDBJ whole genome shotgun (WGS) entry which is preliminary data.</text>
</comment>
<accession>A0A2C1DRS9</accession>
<proteinExistence type="predicted"/>
<gene>
    <name evidence="1" type="ORF">COD09_11025</name>
</gene>
<reference evidence="1 2" key="1">
    <citation type="submission" date="2017-09" db="EMBL/GenBank/DDBJ databases">
        <title>Large-scale bioinformatics analysis of Bacillus genomes uncovers conserved roles of natural products in bacterial physiology.</title>
        <authorList>
            <consortium name="Agbiome Team Llc"/>
            <person name="Bleich R.M."/>
            <person name="Grubbs K.J."/>
            <person name="Santa Maria K.C."/>
            <person name="Allen S.E."/>
            <person name="Farag S."/>
            <person name="Shank E.A."/>
            <person name="Bowers A."/>
        </authorList>
    </citation>
    <scope>NUCLEOTIDE SEQUENCE [LARGE SCALE GENOMIC DNA]</scope>
    <source>
        <strain evidence="1 2">AFS041432</strain>
    </source>
</reference>
<evidence type="ECO:0000313" key="2">
    <source>
        <dbReference type="Proteomes" id="UP000225872"/>
    </source>
</evidence>
<protein>
    <submittedName>
        <fullName evidence="1">Uncharacterized protein</fullName>
    </submittedName>
</protein>
<feature type="non-terminal residue" evidence="1">
    <location>
        <position position="1"/>
    </location>
</feature>
<evidence type="ECO:0000313" key="1">
    <source>
        <dbReference type="EMBL" id="PGT02901.1"/>
    </source>
</evidence>
<organism evidence="1 2">
    <name type="scientific">Bacillus cereus</name>
    <dbReference type="NCBI Taxonomy" id="1396"/>
    <lineage>
        <taxon>Bacteria</taxon>
        <taxon>Bacillati</taxon>
        <taxon>Bacillota</taxon>
        <taxon>Bacilli</taxon>
        <taxon>Bacillales</taxon>
        <taxon>Bacillaceae</taxon>
        <taxon>Bacillus</taxon>
        <taxon>Bacillus cereus group</taxon>
    </lineage>
</organism>
<dbReference type="Proteomes" id="UP000225872">
    <property type="component" value="Unassembled WGS sequence"/>
</dbReference>
<sequence length="138" mass="13738">ATGATGEKALYLATDQSIANGQFFGLGTSQGGVNGFARNTVVIPKAATITDLVFNIRDDNAQPGGPSGVKTAEIWVSGPCATGATGTGIIVTLTGAACCGTATGSFPVNQCDLLSVRVTVENGALENGAAATILFDDN</sequence>
<name>A0A2C1DRS9_BACCE</name>